<dbReference type="Gene3D" id="2.20.200.10">
    <property type="entry name" value="Outer membrane efflux proteins (OEP)"/>
    <property type="match status" value="1"/>
</dbReference>
<evidence type="ECO:0000256" key="1">
    <source>
        <dbReference type="ARBA" id="ARBA00007613"/>
    </source>
</evidence>
<dbReference type="AlphaFoldDB" id="A0A7W6RYY1"/>
<feature type="chain" id="PRO_5031608546" evidence="2">
    <location>
        <begin position="28"/>
        <end position="482"/>
    </location>
</feature>
<dbReference type="PROSITE" id="PS51257">
    <property type="entry name" value="PROKAR_LIPOPROTEIN"/>
    <property type="match status" value="1"/>
</dbReference>
<sequence>MTRARMLVAGVGLLLSGCLATVGPDYAPPDLETPAAYRGGADAGGRLPEGAAAHAAWWRGFGDARLNALVARALAGNLEIAAARARLAEARALVGVAAAADGPTLDGTGGADADARLLRDPPRDQETVTGTARAGLAFSWGPDLFGGQRRAVEAAAAEARRRALLRDDLRREVAADVVRRYLDIARDRAGLDLIDASLEVQRQTLGLVRRRFRAGLAAALDVSRAEAQVAATRARRGPLRTGLAESEAALAVLVGGDGADDPPVPGAVPAYAGGPDIGLPRDLLRARPDVRAAEADLARATAEIGVAEAALYPRLTLPGTLTLSSTGLGTADVVRSLVATLAASLDIPLLDGGARRGRIAAAEARAREALLAYRATLVQAVAEVETALGALAAARTRADDLAEAVTASETAVGQARGLYAQGLVGFLDVLDAERTRLDNRQALVTARADVARAIADLYAAAGAPVPGPGADGVSRRTEGRRS</sequence>
<reference evidence="3 4" key="1">
    <citation type="submission" date="2020-08" db="EMBL/GenBank/DDBJ databases">
        <title>Genome sequencing of Purple Non-Sulfur Bacteria from various extreme environments.</title>
        <authorList>
            <person name="Mayer M."/>
        </authorList>
    </citation>
    <scope>NUCLEOTIDE SEQUENCE [LARGE SCALE GENOMIC DNA]</scope>
    <source>
        <strain evidence="3 4">JA135</strain>
    </source>
</reference>
<comment type="caution">
    <text evidence="3">The sequence shown here is derived from an EMBL/GenBank/DDBJ whole genome shotgun (WGS) entry which is preliminary data.</text>
</comment>
<dbReference type="EMBL" id="JACIGI010000010">
    <property type="protein sequence ID" value="MBB4285816.1"/>
    <property type="molecule type" value="Genomic_DNA"/>
</dbReference>
<dbReference type="PANTHER" id="PTHR30203">
    <property type="entry name" value="OUTER MEMBRANE CATION EFFLUX PROTEIN"/>
    <property type="match status" value="1"/>
</dbReference>
<dbReference type="RefSeq" id="WP_184433681.1">
    <property type="nucleotide sequence ID" value="NZ_JACIGI010000010.1"/>
</dbReference>
<dbReference type="Pfam" id="PF02321">
    <property type="entry name" value="OEP"/>
    <property type="match status" value="2"/>
</dbReference>
<keyword evidence="4" id="KW-1185">Reference proteome</keyword>
<protein>
    <submittedName>
        <fullName evidence="3">Multidrug efflux system outer membrane protein</fullName>
    </submittedName>
</protein>
<accession>A0A7W6RYY1</accession>
<dbReference type="PANTHER" id="PTHR30203:SF32">
    <property type="entry name" value="CATION EFFLUX SYSTEM PROTEIN CUSC"/>
    <property type="match status" value="1"/>
</dbReference>
<keyword evidence="2" id="KW-1134">Transmembrane beta strand</keyword>
<keyword evidence="2" id="KW-0732">Signal</keyword>
<keyword evidence="2" id="KW-0564">Palmitate</keyword>
<dbReference type="InterPro" id="IPR010131">
    <property type="entry name" value="MdtP/NodT-like"/>
</dbReference>
<name>A0A7W6RYY1_9PROT</name>
<proteinExistence type="inferred from homology"/>
<keyword evidence="2" id="KW-0472">Membrane</keyword>
<dbReference type="NCBIfam" id="TIGR01845">
    <property type="entry name" value="outer_NodT"/>
    <property type="match status" value="1"/>
</dbReference>
<comment type="similarity">
    <text evidence="1 2">Belongs to the outer membrane factor (OMF) (TC 1.B.17) family.</text>
</comment>
<dbReference type="SUPFAM" id="SSF56954">
    <property type="entry name" value="Outer membrane efflux proteins (OEP)"/>
    <property type="match status" value="1"/>
</dbReference>
<evidence type="ECO:0000256" key="2">
    <source>
        <dbReference type="RuleBase" id="RU362097"/>
    </source>
</evidence>
<gene>
    <name evidence="3" type="ORF">GGD88_001536</name>
</gene>
<organism evidence="3 4">
    <name type="scientific">Roseospira goensis</name>
    <dbReference type="NCBI Taxonomy" id="391922"/>
    <lineage>
        <taxon>Bacteria</taxon>
        <taxon>Pseudomonadati</taxon>
        <taxon>Pseudomonadota</taxon>
        <taxon>Alphaproteobacteria</taxon>
        <taxon>Rhodospirillales</taxon>
        <taxon>Rhodospirillaceae</taxon>
        <taxon>Roseospira</taxon>
    </lineage>
</organism>
<evidence type="ECO:0000313" key="4">
    <source>
        <dbReference type="Proteomes" id="UP000555728"/>
    </source>
</evidence>
<dbReference type="Gene3D" id="1.20.1600.10">
    <property type="entry name" value="Outer membrane efflux proteins (OEP)"/>
    <property type="match status" value="1"/>
</dbReference>
<evidence type="ECO:0000313" key="3">
    <source>
        <dbReference type="EMBL" id="MBB4285816.1"/>
    </source>
</evidence>
<dbReference type="GO" id="GO:0005886">
    <property type="term" value="C:plasma membrane"/>
    <property type="evidence" value="ECO:0007669"/>
    <property type="project" value="UniProtKB-SubCell"/>
</dbReference>
<comment type="subcellular location">
    <subcellularLocation>
        <location evidence="2">Cell membrane</location>
        <topology evidence="2">Lipid-anchor</topology>
    </subcellularLocation>
</comment>
<dbReference type="InterPro" id="IPR003423">
    <property type="entry name" value="OMP_efflux"/>
</dbReference>
<keyword evidence="2" id="KW-0812">Transmembrane</keyword>
<dbReference type="Proteomes" id="UP000555728">
    <property type="component" value="Unassembled WGS sequence"/>
</dbReference>
<dbReference type="GO" id="GO:0015562">
    <property type="term" value="F:efflux transmembrane transporter activity"/>
    <property type="evidence" value="ECO:0007669"/>
    <property type="project" value="InterPro"/>
</dbReference>
<keyword evidence="2" id="KW-0449">Lipoprotein</keyword>
<feature type="signal peptide" evidence="2">
    <location>
        <begin position="1"/>
        <end position="27"/>
    </location>
</feature>